<accession>A0A0K8RIV3</accession>
<sequence length="112" mass="11948">MIVTGIFLMFAAVPLVCVAEGTAVENQPDGCTKISSNSLLKAHCEASLMTTLGNFCSMKFPGRSETDGQWLGTVATGTDNCRVCCVYSNKDGIQYYNVTKAPDSLPCAPNKK</sequence>
<dbReference type="EMBL" id="GADI01002802">
    <property type="protein sequence ID" value="JAA71006.1"/>
    <property type="molecule type" value="mRNA"/>
</dbReference>
<reference evidence="2" key="1">
    <citation type="submission" date="2012-12" db="EMBL/GenBank/DDBJ databases">
        <title>Identification and characterization of a phenylalanine ammonia-lyase gene family in Isatis indigotica Fort.</title>
        <authorList>
            <person name="Liu Q."/>
            <person name="Chen J."/>
            <person name="Zhou X."/>
            <person name="Di P."/>
            <person name="Xiao Y."/>
            <person name="Xuan H."/>
            <person name="Zhang L."/>
            <person name="Chen W."/>
        </authorList>
    </citation>
    <scope>NUCLEOTIDE SEQUENCE</scope>
    <source>
        <tissue evidence="2">Salivary gland</tissue>
    </source>
</reference>
<protein>
    <submittedName>
        <fullName evidence="2">Putative ixostatin</fullName>
    </submittedName>
</protein>
<dbReference type="AlphaFoldDB" id="A0A0K8RIV3"/>
<name>A0A0K8RIV3_IXORI</name>
<evidence type="ECO:0000313" key="2">
    <source>
        <dbReference type="EMBL" id="JAA71006.1"/>
    </source>
</evidence>
<organism evidence="2">
    <name type="scientific">Ixodes ricinus</name>
    <name type="common">Common tick</name>
    <name type="synonym">Acarus ricinus</name>
    <dbReference type="NCBI Taxonomy" id="34613"/>
    <lineage>
        <taxon>Eukaryota</taxon>
        <taxon>Metazoa</taxon>
        <taxon>Ecdysozoa</taxon>
        <taxon>Arthropoda</taxon>
        <taxon>Chelicerata</taxon>
        <taxon>Arachnida</taxon>
        <taxon>Acari</taxon>
        <taxon>Parasitiformes</taxon>
        <taxon>Ixodida</taxon>
        <taxon>Ixodoidea</taxon>
        <taxon>Ixodidae</taxon>
        <taxon>Ixodinae</taxon>
        <taxon>Ixodes</taxon>
    </lineage>
</organism>
<feature type="chain" id="PRO_5005518455" evidence="1">
    <location>
        <begin position="24"/>
        <end position="112"/>
    </location>
</feature>
<keyword evidence="1" id="KW-0732">Signal</keyword>
<feature type="signal peptide" evidence="1">
    <location>
        <begin position="1"/>
        <end position="23"/>
    </location>
</feature>
<evidence type="ECO:0000256" key="1">
    <source>
        <dbReference type="SAM" id="SignalP"/>
    </source>
</evidence>
<proteinExistence type="evidence at transcript level"/>